<reference evidence="2 3" key="1">
    <citation type="journal article" date="2012" name="J. Bacteriol.">
        <title>Draft Genome Sequence Determination for Cystic Fibrosis and Chronic Granulomatous Disease Burkholderia multivorans Isolates.</title>
        <authorList>
            <person name="Varga J.J."/>
            <person name="Losada L."/>
            <person name="Zelazny A.M."/>
            <person name="Brinkac L."/>
            <person name="Harkins D."/>
            <person name="Radune D."/>
            <person name="Hostetler J."/>
            <person name="Sampaio E.P."/>
            <person name="Ronning C.M."/>
            <person name="Nierman W.C."/>
            <person name="Greenberg D.E."/>
            <person name="Holland S.M."/>
            <person name="Goldberg J.B."/>
        </authorList>
    </citation>
    <scope>NUCLEOTIDE SEQUENCE [LARGE SCALE GENOMIC DNA]</scope>
    <source>
        <strain evidence="2 3">CGD2</strain>
    </source>
</reference>
<protein>
    <submittedName>
        <fullName evidence="2">Uncharacterized protein</fullName>
    </submittedName>
</protein>
<dbReference type="AlphaFoldDB" id="B9BP10"/>
<dbReference type="Proteomes" id="UP000004535">
    <property type="component" value="Unassembled WGS sequence"/>
</dbReference>
<organism evidence="2 3">
    <name type="scientific">Burkholderia multivorans CGD2</name>
    <dbReference type="NCBI Taxonomy" id="513052"/>
    <lineage>
        <taxon>Bacteria</taxon>
        <taxon>Pseudomonadati</taxon>
        <taxon>Pseudomonadota</taxon>
        <taxon>Betaproteobacteria</taxon>
        <taxon>Burkholderiales</taxon>
        <taxon>Burkholderiaceae</taxon>
        <taxon>Burkholderia</taxon>
        <taxon>Burkholderia cepacia complex</taxon>
    </lineage>
</organism>
<gene>
    <name evidence="2" type="ORF">BURMUCGD2_6430</name>
</gene>
<evidence type="ECO:0000313" key="3">
    <source>
        <dbReference type="Proteomes" id="UP000004535"/>
    </source>
</evidence>
<proteinExistence type="predicted"/>
<evidence type="ECO:0000256" key="1">
    <source>
        <dbReference type="SAM" id="MobiDB-lite"/>
    </source>
</evidence>
<feature type="region of interest" description="Disordered" evidence="1">
    <location>
        <begin position="283"/>
        <end position="315"/>
    </location>
</feature>
<sequence length="315" mass="36203">MSAVEPLPASGIEQRVREFFFRRAMTLAMAKRAPDRIPMSGERLMQRDYFSVTLSNLSEGEVLIDKFDGDAVVGRAWVTLPERGEQGEYATEVRIPVSRAAVAKAQYTYYLRQYEFNENNAVTFWLRLIGGDYRVHAWTEDVRQGRYNRQRLARKQRMDLLQWLIDESVAAWRDEASGYRSATEFLTQQHTRRWFRHPAALDRLHYTTLQLESLRAQGLVKRDDFRRYQACPIALAELDKYNTEERRHKASQSLQWAVMVIGGVALIASIAQAAADIKQAWFSESATSDRPTPGASPRTTSARADHRTPSTEPNR</sequence>
<feature type="compositionally biased region" description="Basic and acidic residues" evidence="1">
    <location>
        <begin position="303"/>
        <end position="315"/>
    </location>
</feature>
<accession>B9BP10</accession>
<dbReference type="EMBL" id="ACFC01000004">
    <property type="protein sequence ID" value="EEE07328.1"/>
    <property type="molecule type" value="Genomic_DNA"/>
</dbReference>
<dbReference type="RefSeq" id="WP_006402548.1">
    <property type="nucleotide sequence ID" value="NZ_ACFC01000004.1"/>
</dbReference>
<comment type="caution">
    <text evidence="2">The sequence shown here is derived from an EMBL/GenBank/DDBJ whole genome shotgun (WGS) entry which is preliminary data.</text>
</comment>
<evidence type="ECO:0000313" key="2">
    <source>
        <dbReference type="EMBL" id="EEE07328.1"/>
    </source>
</evidence>
<name>B9BP10_9BURK</name>